<dbReference type="PROSITE" id="PS51012">
    <property type="entry name" value="ABC_TM2"/>
    <property type="match status" value="1"/>
</dbReference>
<keyword evidence="10 11" id="KW-0472">Membrane</keyword>
<dbReference type="GO" id="GO:0140359">
    <property type="term" value="F:ABC-type transporter activity"/>
    <property type="evidence" value="ECO:0007669"/>
    <property type="project" value="InterPro"/>
</dbReference>
<dbReference type="PANTHER" id="PTHR30413:SF10">
    <property type="entry name" value="CAPSULE POLYSACCHARIDE EXPORT INNER-MEMBRANE PROTEIN CTRC"/>
    <property type="match status" value="1"/>
</dbReference>
<feature type="transmembrane region" description="Helical" evidence="11">
    <location>
        <begin position="153"/>
        <end position="178"/>
    </location>
</feature>
<dbReference type="InterPro" id="IPR013525">
    <property type="entry name" value="ABC2_TM"/>
</dbReference>
<keyword evidence="7" id="KW-0972">Capsule biogenesis/degradation</keyword>
<dbReference type="GO" id="GO:0015774">
    <property type="term" value="P:polysaccharide transport"/>
    <property type="evidence" value="ECO:0007669"/>
    <property type="project" value="UniProtKB-KW"/>
</dbReference>
<gene>
    <name evidence="13" type="ORF">XpiCFBP4643_11270</name>
</gene>
<comment type="subcellular location">
    <subcellularLocation>
        <location evidence="11">Cell inner membrane</location>
        <topology evidence="11">Multi-pass membrane protein</topology>
    </subcellularLocation>
    <subcellularLocation>
        <location evidence="1">Cell membrane</location>
        <topology evidence="1">Multi-pass membrane protein</topology>
    </subcellularLocation>
</comment>
<feature type="transmembrane region" description="Helical" evidence="11">
    <location>
        <begin position="243"/>
        <end position="261"/>
    </location>
</feature>
<keyword evidence="8 11" id="KW-1133">Transmembrane helix</keyword>
<keyword evidence="3 11" id="KW-0813">Transport</keyword>
<organism evidence="13 14">
    <name type="scientific">Xanthomonas pisi</name>
    <dbReference type="NCBI Taxonomy" id="56457"/>
    <lineage>
        <taxon>Bacteria</taxon>
        <taxon>Pseudomonadati</taxon>
        <taxon>Pseudomonadota</taxon>
        <taxon>Gammaproteobacteria</taxon>
        <taxon>Lysobacterales</taxon>
        <taxon>Lysobacteraceae</taxon>
        <taxon>Xanthomonas</taxon>
    </lineage>
</organism>
<feature type="transmembrane region" description="Helical" evidence="11">
    <location>
        <begin position="118"/>
        <end position="141"/>
    </location>
</feature>
<reference evidence="14" key="1">
    <citation type="submission" date="2016-08" db="EMBL/GenBank/DDBJ databases">
        <authorList>
            <person name="Merda D."/>
            <person name="Briand M."/>
            <person name="Taghouti G."/>
            <person name="Carrere S."/>
            <person name="Gouzy J."/>
            <person name="Portier P."/>
            <person name="Jacques M.-A."/>
            <person name="Fischer-Le Saux M."/>
        </authorList>
    </citation>
    <scope>NUCLEOTIDE SEQUENCE [LARGE SCALE GENOMIC DNA]</scope>
    <source>
        <strain evidence="14">CFBP4643</strain>
    </source>
</reference>
<evidence type="ECO:0000313" key="13">
    <source>
        <dbReference type="EMBL" id="PPU68198.1"/>
    </source>
</evidence>
<evidence type="ECO:0000256" key="5">
    <source>
        <dbReference type="ARBA" id="ARBA00022597"/>
    </source>
</evidence>
<dbReference type="Pfam" id="PF01061">
    <property type="entry name" value="ABC2_membrane"/>
    <property type="match status" value="1"/>
</dbReference>
<name>A0A2S7D308_9XANT</name>
<keyword evidence="6 11" id="KW-0812">Transmembrane</keyword>
<dbReference type="GO" id="GO:0043190">
    <property type="term" value="C:ATP-binding cassette (ABC) transporter complex"/>
    <property type="evidence" value="ECO:0007669"/>
    <property type="project" value="InterPro"/>
</dbReference>
<evidence type="ECO:0000256" key="2">
    <source>
        <dbReference type="ARBA" id="ARBA00007783"/>
    </source>
</evidence>
<dbReference type="EMBL" id="MDEI01000008">
    <property type="protein sequence ID" value="PPU68198.1"/>
    <property type="molecule type" value="Genomic_DNA"/>
</dbReference>
<evidence type="ECO:0000259" key="12">
    <source>
        <dbReference type="PROSITE" id="PS51012"/>
    </source>
</evidence>
<comment type="similarity">
    <text evidence="2 11">Belongs to the ABC-2 integral membrane protein family.</text>
</comment>
<dbReference type="PANTHER" id="PTHR30413">
    <property type="entry name" value="INNER MEMBRANE TRANSPORT PERMEASE"/>
    <property type="match status" value="1"/>
</dbReference>
<dbReference type="PIRSF" id="PIRSF006648">
    <property type="entry name" value="DrrB"/>
    <property type="match status" value="1"/>
</dbReference>
<evidence type="ECO:0000256" key="11">
    <source>
        <dbReference type="RuleBase" id="RU361157"/>
    </source>
</evidence>
<evidence type="ECO:0000256" key="8">
    <source>
        <dbReference type="ARBA" id="ARBA00022989"/>
    </source>
</evidence>
<dbReference type="Proteomes" id="UP000238191">
    <property type="component" value="Unassembled WGS sequence"/>
</dbReference>
<dbReference type="RefSeq" id="WP_046963328.1">
    <property type="nucleotide sequence ID" value="NZ_MDEI01000008.1"/>
</dbReference>
<keyword evidence="9" id="KW-0625">Polysaccharide transport</keyword>
<dbReference type="AlphaFoldDB" id="A0A2S7D308"/>
<evidence type="ECO:0000256" key="1">
    <source>
        <dbReference type="ARBA" id="ARBA00004651"/>
    </source>
</evidence>
<dbReference type="PRINTS" id="PR00164">
    <property type="entry name" value="ABC2TRNSPORT"/>
</dbReference>
<dbReference type="InterPro" id="IPR047817">
    <property type="entry name" value="ABC2_TM_bact-type"/>
</dbReference>
<evidence type="ECO:0000256" key="10">
    <source>
        <dbReference type="ARBA" id="ARBA00023136"/>
    </source>
</evidence>
<evidence type="ECO:0000256" key="9">
    <source>
        <dbReference type="ARBA" id="ARBA00023047"/>
    </source>
</evidence>
<sequence>MRNPLSVLSAVHSLRQHRKLIYQLAKREVLGRYRGSIVGLAWSFFNPLLMLAVYTFVFSYVFNARWAGSAQGSRSEFAVVLFAGIMVHAFLSECISKAPNLVLGNASYVKKVVFPLEILTWSAVASAFFHMLITLAVLLIAQYFLLGRLPLTVLYFPLVIFPLVLVSTGVTWFFAALGVYYRDIGQITGLLATVLLFMSPALYPVSSLPPSMQKLIYLNPLTFIIEQSRNVLMWGLPPDWSGLLKYFIGSVVLAYLGYYWFQLVRRGFADVV</sequence>
<evidence type="ECO:0000256" key="4">
    <source>
        <dbReference type="ARBA" id="ARBA00022475"/>
    </source>
</evidence>
<protein>
    <recommendedName>
        <fullName evidence="11">Transport permease protein</fullName>
    </recommendedName>
</protein>
<evidence type="ECO:0000256" key="7">
    <source>
        <dbReference type="ARBA" id="ARBA00022903"/>
    </source>
</evidence>
<keyword evidence="14" id="KW-1185">Reference proteome</keyword>
<keyword evidence="5" id="KW-0762">Sugar transport</keyword>
<feature type="transmembrane region" description="Helical" evidence="11">
    <location>
        <begin position="75"/>
        <end position="98"/>
    </location>
</feature>
<evidence type="ECO:0000256" key="3">
    <source>
        <dbReference type="ARBA" id="ARBA00022448"/>
    </source>
</evidence>
<keyword evidence="4 11" id="KW-1003">Cell membrane</keyword>
<evidence type="ECO:0000313" key="14">
    <source>
        <dbReference type="Proteomes" id="UP000238191"/>
    </source>
</evidence>
<feature type="domain" description="ABC transmembrane type-2" evidence="12">
    <location>
        <begin position="38"/>
        <end position="264"/>
    </location>
</feature>
<dbReference type="InterPro" id="IPR000412">
    <property type="entry name" value="ABC_2_transport"/>
</dbReference>
<comment type="caution">
    <text evidence="13">The sequence shown here is derived from an EMBL/GenBank/DDBJ whole genome shotgun (WGS) entry which is preliminary data.</text>
</comment>
<dbReference type="OrthoDB" id="9786910at2"/>
<evidence type="ECO:0000256" key="6">
    <source>
        <dbReference type="ARBA" id="ARBA00022692"/>
    </source>
</evidence>
<feature type="transmembrane region" description="Helical" evidence="11">
    <location>
        <begin position="184"/>
        <end position="203"/>
    </location>
</feature>
<proteinExistence type="inferred from homology"/>
<dbReference type="GO" id="GO:0015920">
    <property type="term" value="P:lipopolysaccharide transport"/>
    <property type="evidence" value="ECO:0007669"/>
    <property type="project" value="TreeGrafter"/>
</dbReference>
<accession>A0A2S7D308</accession>
<feature type="transmembrane region" description="Helical" evidence="11">
    <location>
        <begin position="40"/>
        <end position="63"/>
    </location>
</feature>